<evidence type="ECO:0000313" key="3">
    <source>
        <dbReference type="EMBL" id="MPR32541.1"/>
    </source>
</evidence>
<feature type="domain" description="Lipoyl-binding" evidence="2">
    <location>
        <begin position="97"/>
        <end position="166"/>
    </location>
</feature>
<accession>A0A7C9BDR8</accession>
<evidence type="ECO:0000256" key="1">
    <source>
        <dbReference type="ARBA" id="ARBA00023267"/>
    </source>
</evidence>
<dbReference type="RefSeq" id="WP_152757065.1">
    <property type="nucleotide sequence ID" value="NZ_WHLY01000002.1"/>
</dbReference>
<evidence type="ECO:0000259" key="2">
    <source>
        <dbReference type="PROSITE" id="PS50968"/>
    </source>
</evidence>
<gene>
    <name evidence="3" type="ORF">GBK04_04055</name>
</gene>
<dbReference type="CDD" id="cd06850">
    <property type="entry name" value="biotinyl_domain"/>
    <property type="match status" value="1"/>
</dbReference>
<dbReference type="PANTHER" id="PTHR45266:SF3">
    <property type="entry name" value="OXALOACETATE DECARBOXYLASE ALPHA CHAIN"/>
    <property type="match status" value="1"/>
</dbReference>
<dbReference type="Proteomes" id="UP000479293">
    <property type="component" value="Unassembled WGS sequence"/>
</dbReference>
<organism evidence="3 4">
    <name type="scientific">Salmonirosea aquatica</name>
    <dbReference type="NCBI Taxonomy" id="2654236"/>
    <lineage>
        <taxon>Bacteria</taxon>
        <taxon>Pseudomonadati</taxon>
        <taxon>Bacteroidota</taxon>
        <taxon>Cytophagia</taxon>
        <taxon>Cytophagales</taxon>
        <taxon>Spirosomataceae</taxon>
        <taxon>Salmonirosea</taxon>
    </lineage>
</organism>
<dbReference type="InterPro" id="IPR050709">
    <property type="entry name" value="Biotin_Carboxyl_Carrier/Decarb"/>
</dbReference>
<dbReference type="PROSITE" id="PS00188">
    <property type="entry name" value="BIOTIN"/>
    <property type="match status" value="1"/>
</dbReference>
<dbReference type="Gene3D" id="2.40.50.100">
    <property type="match status" value="1"/>
</dbReference>
<keyword evidence="1" id="KW-0092">Biotin</keyword>
<evidence type="ECO:0000313" key="4">
    <source>
        <dbReference type="Proteomes" id="UP000479293"/>
    </source>
</evidence>
<comment type="caution">
    <text evidence="3">The sequence shown here is derived from an EMBL/GenBank/DDBJ whole genome shotgun (WGS) entry which is preliminary data.</text>
</comment>
<dbReference type="InterPro" id="IPR001882">
    <property type="entry name" value="Biotin_BS"/>
</dbReference>
<dbReference type="SUPFAM" id="SSF51230">
    <property type="entry name" value="Single hybrid motif"/>
    <property type="match status" value="1"/>
</dbReference>
<dbReference type="Pfam" id="PF00364">
    <property type="entry name" value="Biotin_lipoyl"/>
    <property type="match status" value="1"/>
</dbReference>
<dbReference type="PANTHER" id="PTHR45266">
    <property type="entry name" value="OXALOACETATE DECARBOXYLASE ALPHA CHAIN"/>
    <property type="match status" value="1"/>
</dbReference>
<dbReference type="FunFam" id="2.40.50.100:FF:000003">
    <property type="entry name" value="Acetyl-CoA carboxylase biotin carboxyl carrier protein"/>
    <property type="match status" value="1"/>
</dbReference>
<proteinExistence type="predicted"/>
<dbReference type="PROSITE" id="PS50968">
    <property type="entry name" value="BIOTINYL_LIPOYL"/>
    <property type="match status" value="1"/>
</dbReference>
<reference evidence="3 4" key="1">
    <citation type="submission" date="2019-10" db="EMBL/GenBank/DDBJ databases">
        <title>Draft Genome Sequence of Cytophagaceae sp. SJW1-29.</title>
        <authorList>
            <person name="Choi A."/>
        </authorList>
    </citation>
    <scope>NUCLEOTIDE SEQUENCE [LARGE SCALE GENOMIC DNA]</scope>
    <source>
        <strain evidence="3 4">SJW1-29</strain>
    </source>
</reference>
<dbReference type="AlphaFoldDB" id="A0A7C9BDR8"/>
<keyword evidence="4" id="KW-1185">Reference proteome</keyword>
<dbReference type="InterPro" id="IPR011053">
    <property type="entry name" value="Single_hybrid_motif"/>
</dbReference>
<protein>
    <submittedName>
        <fullName evidence="3">Biotin/lipoyl-binding protein</fullName>
    </submittedName>
</protein>
<name>A0A7C9BDR8_9BACT</name>
<dbReference type="InterPro" id="IPR000089">
    <property type="entry name" value="Biotin_lipoyl"/>
</dbReference>
<sequence length="166" mass="18472">MLKITVNEASTFEVRQEKDKWYLDGSLFEGDVAQLSPNRYHVLWKDRSFEVEVVEYDPAEKKTTLKINGQLLTTTTKDRVALLLESMGMDHAIATKINEVKAPMPGLIQTVSVKVGDAVKKGDILLVLVAMKMENTIKAPAEATVKAIRIEPGTSVEKNQVLIEFA</sequence>
<dbReference type="EMBL" id="WHLY01000002">
    <property type="protein sequence ID" value="MPR32541.1"/>
    <property type="molecule type" value="Genomic_DNA"/>
</dbReference>